<dbReference type="AlphaFoldDB" id="A0A8S3ZW29"/>
<protein>
    <recommendedName>
        <fullName evidence="3">Phosphatidylethanolamine-binding protein</fullName>
    </recommendedName>
</protein>
<gene>
    <name evidence="1" type="ORF">CUNI_LOCUS19415</name>
</gene>
<sequence>MMLTYNPQMLLSEMKPTVSTMAAVLAVLTFHVVTVPSQGTDEKLAQEMKCLNVIPSNQCNLEVTYGSPVGTLQCDQKVPQTQGNTLTVPPVLTVSPGIGTIRRVVMVMVDPDAPVSKTEGFVHWIADATVDPAGSVITGTEYIDYYPPTPPIGHGEHRYQFFLYRLQDDQSLNVSKSRKFSLCSFVDKNQLGKPVAATQFRFERLQTE</sequence>
<dbReference type="CDD" id="cd00866">
    <property type="entry name" value="PEBP_euk"/>
    <property type="match status" value="1"/>
</dbReference>
<dbReference type="Pfam" id="PF01161">
    <property type="entry name" value="PBP"/>
    <property type="match status" value="1"/>
</dbReference>
<evidence type="ECO:0000313" key="2">
    <source>
        <dbReference type="Proteomes" id="UP000678393"/>
    </source>
</evidence>
<accession>A0A8S3ZW29</accession>
<dbReference type="InterPro" id="IPR008914">
    <property type="entry name" value="PEBP"/>
</dbReference>
<evidence type="ECO:0000313" key="1">
    <source>
        <dbReference type="EMBL" id="CAG5133857.1"/>
    </source>
</evidence>
<evidence type="ECO:0008006" key="3">
    <source>
        <dbReference type="Google" id="ProtNLM"/>
    </source>
</evidence>
<dbReference type="Proteomes" id="UP000678393">
    <property type="component" value="Unassembled WGS sequence"/>
</dbReference>
<dbReference type="PANTHER" id="PTHR11362">
    <property type="entry name" value="PHOSPHATIDYLETHANOLAMINE-BINDING PROTEIN"/>
    <property type="match status" value="1"/>
</dbReference>
<keyword evidence="2" id="KW-1185">Reference proteome</keyword>
<dbReference type="InterPro" id="IPR036610">
    <property type="entry name" value="PEBP-like_sf"/>
</dbReference>
<dbReference type="PANTHER" id="PTHR11362:SF82">
    <property type="entry name" value="PHOSPHATIDYLETHANOLAMINE-BINDING PROTEIN 4"/>
    <property type="match status" value="1"/>
</dbReference>
<dbReference type="Gene3D" id="3.90.280.10">
    <property type="entry name" value="PEBP-like"/>
    <property type="match status" value="1"/>
</dbReference>
<dbReference type="InterPro" id="IPR035810">
    <property type="entry name" value="PEBP_euk"/>
</dbReference>
<name>A0A8S3ZW29_9EUPU</name>
<dbReference type="SUPFAM" id="SSF49777">
    <property type="entry name" value="PEBP-like"/>
    <property type="match status" value="1"/>
</dbReference>
<proteinExistence type="predicted"/>
<comment type="caution">
    <text evidence="1">The sequence shown here is derived from an EMBL/GenBank/DDBJ whole genome shotgun (WGS) entry which is preliminary data.</text>
</comment>
<reference evidence="1" key="1">
    <citation type="submission" date="2021-04" db="EMBL/GenBank/DDBJ databases">
        <authorList>
            <consortium name="Molecular Ecology Group"/>
        </authorList>
    </citation>
    <scope>NUCLEOTIDE SEQUENCE</scope>
</reference>
<dbReference type="EMBL" id="CAJHNH020006545">
    <property type="protein sequence ID" value="CAG5133857.1"/>
    <property type="molecule type" value="Genomic_DNA"/>
</dbReference>
<organism evidence="1 2">
    <name type="scientific">Candidula unifasciata</name>
    <dbReference type="NCBI Taxonomy" id="100452"/>
    <lineage>
        <taxon>Eukaryota</taxon>
        <taxon>Metazoa</taxon>
        <taxon>Spiralia</taxon>
        <taxon>Lophotrochozoa</taxon>
        <taxon>Mollusca</taxon>
        <taxon>Gastropoda</taxon>
        <taxon>Heterobranchia</taxon>
        <taxon>Euthyneura</taxon>
        <taxon>Panpulmonata</taxon>
        <taxon>Eupulmonata</taxon>
        <taxon>Stylommatophora</taxon>
        <taxon>Helicina</taxon>
        <taxon>Helicoidea</taxon>
        <taxon>Geomitridae</taxon>
        <taxon>Candidula</taxon>
    </lineage>
</organism>
<dbReference type="OrthoDB" id="6041164at2759"/>